<dbReference type="EMBL" id="JAMTCO010000004">
    <property type="protein sequence ID" value="MCP2269088.1"/>
    <property type="molecule type" value="Genomic_DNA"/>
</dbReference>
<dbReference type="Proteomes" id="UP001205185">
    <property type="component" value="Unassembled WGS sequence"/>
</dbReference>
<dbReference type="Pfam" id="PF19054">
    <property type="entry name" value="DUF5753"/>
    <property type="match status" value="1"/>
</dbReference>
<reference evidence="2 3" key="1">
    <citation type="submission" date="2022-06" db="EMBL/GenBank/DDBJ databases">
        <title>Genomic Encyclopedia of Archaeal and Bacterial Type Strains, Phase II (KMG-II): from individual species to whole genera.</title>
        <authorList>
            <person name="Goeker M."/>
        </authorList>
    </citation>
    <scope>NUCLEOTIDE SEQUENCE [LARGE SCALE GENOMIC DNA]</scope>
    <source>
        <strain evidence="2 3">DSM 44255</strain>
    </source>
</reference>
<dbReference type="PROSITE" id="PS50943">
    <property type="entry name" value="HTH_CROC1"/>
    <property type="match status" value="1"/>
</dbReference>
<evidence type="ECO:0000259" key="1">
    <source>
        <dbReference type="PROSITE" id="PS50943"/>
    </source>
</evidence>
<gene>
    <name evidence="2" type="ORF">LV75_001576</name>
</gene>
<feature type="domain" description="HTH cro/C1-type" evidence="1">
    <location>
        <begin position="15"/>
        <end position="69"/>
    </location>
</feature>
<comment type="caution">
    <text evidence="2">The sequence shown here is derived from an EMBL/GenBank/DDBJ whole genome shotgun (WGS) entry which is preliminary data.</text>
</comment>
<name>A0ABT1I941_9PSEU</name>
<dbReference type="InterPro" id="IPR043917">
    <property type="entry name" value="DUF5753"/>
</dbReference>
<keyword evidence="3" id="KW-1185">Reference proteome</keyword>
<dbReference type="InterPro" id="IPR010982">
    <property type="entry name" value="Lambda_DNA-bd_dom_sf"/>
</dbReference>
<protein>
    <submittedName>
        <fullName evidence="2">Helix-turn-helix domain-containing protein</fullName>
    </submittedName>
</protein>
<dbReference type="Pfam" id="PF13560">
    <property type="entry name" value="HTH_31"/>
    <property type="match status" value="1"/>
</dbReference>
<evidence type="ECO:0000313" key="3">
    <source>
        <dbReference type="Proteomes" id="UP001205185"/>
    </source>
</evidence>
<dbReference type="SUPFAM" id="SSF47413">
    <property type="entry name" value="lambda repressor-like DNA-binding domains"/>
    <property type="match status" value="1"/>
</dbReference>
<proteinExistence type="predicted"/>
<organism evidence="2 3">
    <name type="scientific">Actinokineospora diospyrosa</name>
    <dbReference type="NCBI Taxonomy" id="103728"/>
    <lineage>
        <taxon>Bacteria</taxon>
        <taxon>Bacillati</taxon>
        <taxon>Actinomycetota</taxon>
        <taxon>Actinomycetes</taxon>
        <taxon>Pseudonocardiales</taxon>
        <taxon>Pseudonocardiaceae</taxon>
        <taxon>Actinokineospora</taxon>
    </lineage>
</organism>
<dbReference type="Gene3D" id="1.10.260.40">
    <property type="entry name" value="lambda repressor-like DNA-binding domains"/>
    <property type="match status" value="1"/>
</dbReference>
<dbReference type="InterPro" id="IPR001387">
    <property type="entry name" value="Cro/C1-type_HTH"/>
</dbReference>
<evidence type="ECO:0000313" key="2">
    <source>
        <dbReference type="EMBL" id="MCP2269088.1"/>
    </source>
</evidence>
<dbReference type="SMART" id="SM00530">
    <property type="entry name" value="HTH_XRE"/>
    <property type="match status" value="1"/>
</dbReference>
<sequence length="285" mass="32079">MPDPSVKRKYGGRRLRRKREELGSTQHQVVAALDWSLSKLQRVEAGSHGVSTTDLRSLLDHYGVIGADREPYLDDFRAGRERSWYVPFRPVLSPQVIRLFGYESIATAVRQVNPLHIPGQLQTLAYAHEQLAPYFAGDELAAAIRARELRQQLLWGADRPDLSVVLDEGVIRRLIGGPDVMREQLQHLLRVADEPRASVRVVPFGAGWHYGLEGAFTLLDVAAVQSRPETVLYQEQGERDYFTEDDPGLLADYERKWTALCAVALSEGRSADLIAAQVRLLEESR</sequence>
<dbReference type="RefSeq" id="WP_253886108.1">
    <property type="nucleotide sequence ID" value="NZ_BAAAVB010000016.1"/>
</dbReference>
<accession>A0ABT1I941</accession>